<dbReference type="EMBL" id="FQ670179">
    <property type="protein sequence ID" value="CBY82507.1"/>
    <property type="molecule type" value="Genomic_DNA"/>
</dbReference>
<dbReference type="STRING" id="936155.HFELIS_04230"/>
<keyword evidence="2" id="KW-1185">Reference proteome</keyword>
<dbReference type="HOGENOM" id="CLU_096765_0_0_7"/>
<dbReference type="KEGG" id="hfe:HFELIS_04230"/>
<dbReference type="eggNOG" id="ENOG5031V69">
    <property type="taxonomic scope" value="Bacteria"/>
</dbReference>
<evidence type="ECO:0000313" key="1">
    <source>
        <dbReference type="EMBL" id="CBY82507.1"/>
    </source>
</evidence>
<evidence type="ECO:0000313" key="2">
    <source>
        <dbReference type="Proteomes" id="UP000007934"/>
    </source>
</evidence>
<dbReference type="AlphaFoldDB" id="E7A9C9"/>
<accession>E7A9C9</accession>
<name>E7A9C9_HELFC</name>
<dbReference type="Proteomes" id="UP000007934">
    <property type="component" value="Chromosome"/>
</dbReference>
<protein>
    <submittedName>
        <fullName evidence="1">Uncharacterized protein</fullName>
    </submittedName>
</protein>
<sequence>MLNPVNALLNIQLLQEVLKDTPSQNFNATLPLLLKVLEKKGDHKYLLQLGSQLIETKSQKALVLGKTYWALMHKSSVGATMLSNLIPQPKIMEQLKDVPLKFELKDLPKLLSSDQFQDYKEVLIQHCAHAPTRQDFLLFGNLLLSLHHQVASFVIQDGQQKEALLQLKPKKKQEKLEFYAIYPHLGPLQGVVYKEGEGVCLLLSVSYVSVLQLLERHKAELKGFEKITLTLAQAPLEPLFNFEESLLDTRG</sequence>
<dbReference type="RefSeq" id="WP_013468877.1">
    <property type="nucleotide sequence ID" value="NC_014810.2"/>
</dbReference>
<reference evidence="1 2" key="1">
    <citation type="journal article" date="2011" name="Genome Biol. Evol.">
        <title>Comparative whole genome sequence analysis of the carcinogenic bacterial model pathogen Helicobacter felis.</title>
        <authorList>
            <person name="Arnold I.C."/>
            <person name="Zigova Z."/>
            <person name="Holden M."/>
            <person name="Lawley T.D."/>
            <person name="Rad R."/>
            <person name="Dougan G."/>
            <person name="Falkow S."/>
            <person name="Bentley S.D."/>
            <person name="Muller A."/>
        </authorList>
    </citation>
    <scope>NUCLEOTIDE SEQUENCE [LARGE SCALE GENOMIC DNA]</scope>
    <source>
        <strain evidence="2">ATCC 49179 / CCUG 28539 / NCTC 12436 / CS1</strain>
    </source>
</reference>
<organism evidence="1 2">
    <name type="scientific">Helicobacter felis (strain ATCC 49179 / CCUG 28539 / NCTC 12436 / CS1)</name>
    <dbReference type="NCBI Taxonomy" id="936155"/>
    <lineage>
        <taxon>Bacteria</taxon>
        <taxon>Pseudomonadati</taxon>
        <taxon>Campylobacterota</taxon>
        <taxon>Epsilonproteobacteria</taxon>
        <taxon>Campylobacterales</taxon>
        <taxon>Helicobacteraceae</taxon>
        <taxon>Helicobacter</taxon>
    </lineage>
</organism>
<proteinExistence type="predicted"/>
<gene>
    <name evidence="1" type="ordered locus">Hfelis_04230</name>
</gene>
<dbReference type="OrthoDB" id="5329898at2"/>
<dbReference type="GeneID" id="36134595"/>